<feature type="compositionally biased region" description="Basic and acidic residues" evidence="1">
    <location>
        <begin position="600"/>
        <end position="613"/>
    </location>
</feature>
<gene>
    <name evidence="2" type="primary">Top6bl</name>
</gene>
<keyword evidence="3" id="KW-1185">Reference proteome</keyword>
<feature type="region of interest" description="Disordered" evidence="1">
    <location>
        <begin position="600"/>
        <end position="699"/>
    </location>
</feature>
<dbReference type="GO" id="GO:0042138">
    <property type="term" value="P:meiotic DNA double-strand break formation"/>
    <property type="evidence" value="ECO:0007669"/>
    <property type="project" value="Ensembl"/>
</dbReference>
<evidence type="ECO:0000313" key="2">
    <source>
        <dbReference type="Ensembl" id="ENSPEMP00000018031.1"/>
    </source>
</evidence>
<proteinExistence type="predicted"/>
<feature type="compositionally biased region" description="Gly residues" evidence="1">
    <location>
        <begin position="111"/>
        <end position="130"/>
    </location>
</feature>
<feature type="compositionally biased region" description="Low complexity" evidence="1">
    <location>
        <begin position="685"/>
        <end position="699"/>
    </location>
</feature>
<accession>A0A8C8TVD2</accession>
<evidence type="ECO:0000256" key="1">
    <source>
        <dbReference type="SAM" id="MobiDB-lite"/>
    </source>
</evidence>
<name>A0A8C8TVD2_PERMB</name>
<dbReference type="GeneTree" id="ENSGT00390000009327"/>
<organism evidence="2 3">
    <name type="scientific">Peromyscus maniculatus bairdii</name>
    <name type="common">Prairie deer mouse</name>
    <dbReference type="NCBI Taxonomy" id="230844"/>
    <lineage>
        <taxon>Eukaryota</taxon>
        <taxon>Metazoa</taxon>
        <taxon>Chordata</taxon>
        <taxon>Craniata</taxon>
        <taxon>Vertebrata</taxon>
        <taxon>Euteleostomi</taxon>
        <taxon>Mammalia</taxon>
        <taxon>Eutheria</taxon>
        <taxon>Euarchontoglires</taxon>
        <taxon>Glires</taxon>
        <taxon>Rodentia</taxon>
        <taxon>Myomorpha</taxon>
        <taxon>Muroidea</taxon>
        <taxon>Cricetidae</taxon>
        <taxon>Neotominae</taxon>
        <taxon>Peromyscus</taxon>
    </lineage>
</organism>
<dbReference type="Proteomes" id="UP000694547">
    <property type="component" value="Chromosome 1"/>
</dbReference>
<protein>
    <submittedName>
        <fullName evidence="2">TOP6B like initiator of meiotic double strand breaks</fullName>
    </submittedName>
</protein>
<dbReference type="PANTHER" id="PTHR14652">
    <property type="entry name" value="TYPE 2 DNA TOPOISOMERASE 6 SUBUNIT B-LIKE"/>
    <property type="match status" value="1"/>
</dbReference>
<dbReference type="PANTHER" id="PTHR14652:SF2">
    <property type="entry name" value="TYPE 2 DNA TOPOISOMERASE 6 SUBUNIT B-LIKE"/>
    <property type="match status" value="1"/>
</dbReference>
<dbReference type="AlphaFoldDB" id="A0A8C8TVD2"/>
<reference evidence="2" key="3">
    <citation type="submission" date="2025-09" db="UniProtKB">
        <authorList>
            <consortium name="Ensembl"/>
        </authorList>
    </citation>
    <scope>IDENTIFICATION</scope>
</reference>
<dbReference type="Ensembl" id="ENSPEMT00000022356.2">
    <property type="protein sequence ID" value="ENSPEMP00000018031.1"/>
    <property type="gene ID" value="ENSPEMG00000016746.2"/>
</dbReference>
<dbReference type="Pfam" id="PF15091">
    <property type="entry name" value="DUF4554"/>
    <property type="match status" value="1"/>
</dbReference>
<feature type="region of interest" description="Disordered" evidence="1">
    <location>
        <begin position="64"/>
        <end position="131"/>
    </location>
</feature>
<dbReference type="GO" id="GO:0007131">
    <property type="term" value="P:reciprocal meiotic recombination"/>
    <property type="evidence" value="ECO:0007669"/>
    <property type="project" value="Ensembl"/>
</dbReference>
<feature type="compositionally biased region" description="Polar residues" evidence="1">
    <location>
        <begin position="77"/>
        <end position="86"/>
    </location>
</feature>
<evidence type="ECO:0000313" key="3">
    <source>
        <dbReference type="Proteomes" id="UP000694547"/>
    </source>
</evidence>
<reference evidence="2" key="2">
    <citation type="submission" date="2025-08" db="UniProtKB">
        <authorList>
            <consortium name="Ensembl"/>
        </authorList>
    </citation>
    <scope>IDENTIFICATION</scope>
</reference>
<dbReference type="InterPro" id="IPR028040">
    <property type="entry name" value="TopoVIB-like"/>
</dbReference>
<reference evidence="2 3" key="1">
    <citation type="submission" date="2018-10" db="EMBL/GenBank/DDBJ databases">
        <title>Improved assembly of the deer mouse Peromyscus maniculatus genome.</title>
        <authorList>
            <person name="Lassance J.-M."/>
            <person name="Hoekstra H.E."/>
        </authorList>
    </citation>
    <scope>NUCLEOTIDE SEQUENCE [LARGE SCALE GENOMIC DNA]</scope>
</reference>
<sequence length="746" mass="79907">MWEAESGPGHRPQNRRRSRLGSRASLGILHCAAAAFQGPALEDAEGGQSALKRAEGRVWSRPWESLPRRSHRPASSRLASNLGSSATTCPPTHPPTGAGGPGRLPQCAGARAGGGAAALSGGKGPAGGGALAPLDARAEEEVVASSPSRMERTALAVCEILRYLIIRWKSETGLSKDALLEGQLTISIEALSSRHLPSSLHCAITIASTGSIHGGLVFKKFLQEIQPVLPRFSAQLTWASEEGDHSQDTSGRTSFQMIFKVDESPRSLMTDCLVIKHFLRKIIIVHHKLKFNFSLTVNGIHSAEIFGAENEPTLRLSNGITLAVGFQHYVSKPKLSSSGSHCSRIHPVLGHPAVLSVPDGTAHMGSVGRLTLTPVAALCPSPKGFSSQLNRISSVSIFLYGPLGLPLISDQEQLSATVFKDTSYFIDWKKHNLFMVPTLDLNLDTDLVLPDVSYQVKSSEGNQSQDMDSQGPVLLLFLFVDFHSGFPVQQVEIWGLHTLLTAHLSAILSESRSTVQDSIQSAVDQVLERHHQAVQAHQRLQGSFSVAVNSIMSVLTGSTCSSFRTTCLQALEAADTQEFGTKLHRIFYDATQHRLRSHCSCDTEQHPTPEKRHSAQSTEGWHENIGPESPIETSGQAENKKLKRSPNQGGEESQALCPARDLSPPESATGHHEPTVASPNARGSQAQAAPGRVPAADAASPAGGLEVVWRARGGCGPGLLPLGPHHCLLCSRRTCGCRRSPICPSG</sequence>